<sequence>MADHAAALPGAHPRPRHPPVRLAVQGEVGVVARPRLGGGSEVLRVAVPLGGAAPQVSDPQPTAAIYDLAPYGTEVLAATDTGVQRLNAAGLPDPATTISALGTARYDRLWTGAPGGRLLAAWRSDVGTGLGPQPLRVWNGASTAANSAATVTTFTDLRDLTFTPDGYLYALSATTLTRADTLLGLQSGTWNAAPLPATFTGARSVTWVVPPEAP</sequence>
<dbReference type="Proteomes" id="UP001596317">
    <property type="component" value="Unassembled WGS sequence"/>
</dbReference>
<organism evidence="1 2">
    <name type="scientific">Deinococcus multiflagellatus</name>
    <dbReference type="NCBI Taxonomy" id="1656887"/>
    <lineage>
        <taxon>Bacteria</taxon>
        <taxon>Thermotogati</taxon>
        <taxon>Deinococcota</taxon>
        <taxon>Deinococci</taxon>
        <taxon>Deinococcales</taxon>
        <taxon>Deinococcaceae</taxon>
        <taxon>Deinococcus</taxon>
    </lineage>
</organism>
<accession>A0ABW1ZN42</accession>
<evidence type="ECO:0000313" key="2">
    <source>
        <dbReference type="Proteomes" id="UP001596317"/>
    </source>
</evidence>
<proteinExistence type="predicted"/>
<dbReference type="RefSeq" id="WP_380057322.1">
    <property type="nucleotide sequence ID" value="NZ_JBHSWB010000001.1"/>
</dbReference>
<reference evidence="2" key="1">
    <citation type="journal article" date="2019" name="Int. J. Syst. Evol. Microbiol.">
        <title>The Global Catalogue of Microorganisms (GCM) 10K type strain sequencing project: providing services to taxonomists for standard genome sequencing and annotation.</title>
        <authorList>
            <consortium name="The Broad Institute Genomics Platform"/>
            <consortium name="The Broad Institute Genome Sequencing Center for Infectious Disease"/>
            <person name="Wu L."/>
            <person name="Ma J."/>
        </authorList>
    </citation>
    <scope>NUCLEOTIDE SEQUENCE [LARGE SCALE GENOMIC DNA]</scope>
    <source>
        <strain evidence="2">CCUG 63830</strain>
    </source>
</reference>
<evidence type="ECO:0000313" key="1">
    <source>
        <dbReference type="EMBL" id="MFC6661707.1"/>
    </source>
</evidence>
<name>A0ABW1ZN42_9DEIO</name>
<dbReference type="EMBL" id="JBHSWB010000001">
    <property type="protein sequence ID" value="MFC6661707.1"/>
    <property type="molecule type" value="Genomic_DNA"/>
</dbReference>
<comment type="caution">
    <text evidence="1">The sequence shown here is derived from an EMBL/GenBank/DDBJ whole genome shotgun (WGS) entry which is preliminary data.</text>
</comment>
<gene>
    <name evidence="1" type="ORF">ACFP90_16250</name>
</gene>
<protein>
    <submittedName>
        <fullName evidence="1">Uncharacterized protein</fullName>
    </submittedName>
</protein>
<keyword evidence="2" id="KW-1185">Reference proteome</keyword>